<evidence type="ECO:0000256" key="2">
    <source>
        <dbReference type="ARBA" id="ARBA00009533"/>
    </source>
</evidence>
<keyword evidence="4 6" id="KW-0663">Pyridoxal phosphate</keyword>
<dbReference type="Gene3D" id="3.40.640.10">
    <property type="entry name" value="Type I PLP-dependent aspartate aminotransferase-like (Major domain)"/>
    <property type="match status" value="1"/>
</dbReference>
<dbReference type="OrthoDB" id="9803665at2"/>
<keyword evidence="5 7" id="KW-0456">Lyase</keyword>
<evidence type="ECO:0000313" key="8">
    <source>
        <dbReference type="EMBL" id="TQD35449.1"/>
    </source>
</evidence>
<dbReference type="RefSeq" id="WP_141422423.1">
    <property type="nucleotide sequence ID" value="NZ_VIAR01000012.1"/>
</dbReference>
<dbReference type="InterPro" id="IPR021115">
    <property type="entry name" value="Pyridoxal-P_BS"/>
</dbReference>
<dbReference type="PROSITE" id="PS00392">
    <property type="entry name" value="DDC_GAD_HDC_YDC"/>
    <property type="match status" value="1"/>
</dbReference>
<name>A0A507ZEC2_9FLAO</name>
<dbReference type="PANTHER" id="PTHR45677">
    <property type="entry name" value="GLUTAMATE DECARBOXYLASE-RELATED"/>
    <property type="match status" value="1"/>
</dbReference>
<keyword evidence="8" id="KW-0808">Transferase</keyword>
<dbReference type="InterPro" id="IPR015421">
    <property type="entry name" value="PyrdxlP-dep_Trfase_major"/>
</dbReference>
<comment type="similarity">
    <text evidence="2 7">Belongs to the group II decarboxylase family.</text>
</comment>
<keyword evidence="8" id="KW-0032">Aminotransferase</keyword>
<evidence type="ECO:0000256" key="4">
    <source>
        <dbReference type="ARBA" id="ARBA00022898"/>
    </source>
</evidence>
<dbReference type="InterPro" id="IPR015424">
    <property type="entry name" value="PyrdxlP-dep_Trfase"/>
</dbReference>
<dbReference type="InterPro" id="IPR002129">
    <property type="entry name" value="PyrdxlP-dep_de-COase"/>
</dbReference>
<keyword evidence="3" id="KW-0210">Decarboxylase</keyword>
<sequence>MKSMHALDIETVEMTFDIMKYAINRISNTEPELGHPKKETDLMKMVGETITKEGIGGEKAFELFRDVLAKATVPVDHPRHLAFVPAAPTRAAILFDLVTSAASVHGAYWMTGAGGIFCENQAMKWLVSLTGLPEKAFGVFTSGGTAANLSAMITAREYWRELNDENKAYKGLIITSSGAHSSIKSMANVIDADLILVDDDDEDRLTGEWLQKKINQLSFTDRKRLFAVVATGGTTNAGIIDDLESVADVCEKEKLWFHVDAAYGGGALAAPSVRHLFNGIERADSITIDPHKWLFSPYDCGAIIYKNIELAKNAHSQKGAYLDIFKDEGAQGFNPADYQIQLTRRLRGLPLWFSLAMHGTEKYAQAIERGLELAQIAAEKIKTRDYLELIRDPGLSCVLFKRKGWQPDDYIDWTYTNHQAGFALVTPTKWTKNGHSETAARFCFINPDTNEKDIEEILVTMQ</sequence>
<dbReference type="PANTHER" id="PTHR45677:SF8">
    <property type="entry name" value="CYSTEINE SULFINIC ACID DECARBOXYLASE"/>
    <property type="match status" value="1"/>
</dbReference>
<proteinExistence type="inferred from homology"/>
<dbReference type="GO" id="GO:0019752">
    <property type="term" value="P:carboxylic acid metabolic process"/>
    <property type="evidence" value="ECO:0007669"/>
    <property type="project" value="InterPro"/>
</dbReference>
<dbReference type="Proteomes" id="UP000317169">
    <property type="component" value="Unassembled WGS sequence"/>
</dbReference>
<evidence type="ECO:0000256" key="6">
    <source>
        <dbReference type="PIRSR" id="PIRSR602129-50"/>
    </source>
</evidence>
<dbReference type="AlphaFoldDB" id="A0A507ZEC2"/>
<keyword evidence="9" id="KW-1185">Reference proteome</keyword>
<evidence type="ECO:0000256" key="3">
    <source>
        <dbReference type="ARBA" id="ARBA00022793"/>
    </source>
</evidence>
<organism evidence="8 9">
    <name type="scientific">Haloflavibacter putidus</name>
    <dbReference type="NCBI Taxonomy" id="2576776"/>
    <lineage>
        <taxon>Bacteria</taxon>
        <taxon>Pseudomonadati</taxon>
        <taxon>Bacteroidota</taxon>
        <taxon>Flavobacteriia</taxon>
        <taxon>Flavobacteriales</taxon>
        <taxon>Flavobacteriaceae</taxon>
        <taxon>Haloflavibacter</taxon>
    </lineage>
</organism>
<dbReference type="SUPFAM" id="SSF53383">
    <property type="entry name" value="PLP-dependent transferases"/>
    <property type="match status" value="1"/>
</dbReference>
<comment type="caution">
    <text evidence="8">The sequence shown here is derived from an EMBL/GenBank/DDBJ whole genome shotgun (WGS) entry which is preliminary data.</text>
</comment>
<dbReference type="GO" id="GO:0030170">
    <property type="term" value="F:pyridoxal phosphate binding"/>
    <property type="evidence" value="ECO:0007669"/>
    <property type="project" value="InterPro"/>
</dbReference>
<evidence type="ECO:0000256" key="1">
    <source>
        <dbReference type="ARBA" id="ARBA00001933"/>
    </source>
</evidence>
<dbReference type="GO" id="GO:0016831">
    <property type="term" value="F:carboxy-lyase activity"/>
    <property type="evidence" value="ECO:0007669"/>
    <property type="project" value="UniProtKB-KW"/>
</dbReference>
<feature type="modified residue" description="N6-(pyridoxal phosphate)lysine" evidence="6">
    <location>
        <position position="292"/>
    </location>
</feature>
<reference evidence="8 9" key="1">
    <citation type="submission" date="2019-06" db="EMBL/GenBank/DDBJ databases">
        <title>Flavibacter putida gen. nov., sp. nov., a novel marine bacterium of the family Flavobacteriaceae isolated from coastal seawater.</title>
        <authorList>
            <person name="Feng X."/>
        </authorList>
    </citation>
    <scope>NUCLEOTIDE SEQUENCE [LARGE SCALE GENOMIC DNA]</scope>
    <source>
        <strain evidence="8 9">PLHSN227</strain>
    </source>
</reference>
<evidence type="ECO:0000256" key="7">
    <source>
        <dbReference type="RuleBase" id="RU000382"/>
    </source>
</evidence>
<gene>
    <name evidence="8" type="ORF">FKR84_11310</name>
</gene>
<evidence type="ECO:0000313" key="9">
    <source>
        <dbReference type="Proteomes" id="UP000317169"/>
    </source>
</evidence>
<dbReference type="GO" id="GO:0008483">
    <property type="term" value="F:transaminase activity"/>
    <property type="evidence" value="ECO:0007669"/>
    <property type="project" value="UniProtKB-KW"/>
</dbReference>
<dbReference type="Gene3D" id="3.90.1150.10">
    <property type="entry name" value="Aspartate Aminotransferase, domain 1"/>
    <property type="match status" value="1"/>
</dbReference>
<protein>
    <submittedName>
        <fullName evidence="8">Aminotransferase class V-fold PLP-dependent enzyme</fullName>
    </submittedName>
</protein>
<evidence type="ECO:0000256" key="5">
    <source>
        <dbReference type="ARBA" id="ARBA00023239"/>
    </source>
</evidence>
<dbReference type="InterPro" id="IPR015422">
    <property type="entry name" value="PyrdxlP-dep_Trfase_small"/>
</dbReference>
<dbReference type="GO" id="GO:0005737">
    <property type="term" value="C:cytoplasm"/>
    <property type="evidence" value="ECO:0007669"/>
    <property type="project" value="TreeGrafter"/>
</dbReference>
<accession>A0A507ZEC2</accession>
<dbReference type="Pfam" id="PF00282">
    <property type="entry name" value="Pyridoxal_deC"/>
    <property type="match status" value="1"/>
</dbReference>
<comment type="cofactor">
    <cofactor evidence="1 6 7">
        <name>pyridoxal 5'-phosphate</name>
        <dbReference type="ChEBI" id="CHEBI:597326"/>
    </cofactor>
</comment>
<dbReference type="EMBL" id="VIAR01000012">
    <property type="protein sequence ID" value="TQD35449.1"/>
    <property type="molecule type" value="Genomic_DNA"/>
</dbReference>